<protein>
    <submittedName>
        <fullName evidence="2">Uncharacterized protein</fullName>
    </submittedName>
</protein>
<keyword evidence="1" id="KW-0812">Transmembrane</keyword>
<comment type="caution">
    <text evidence="2">The sequence shown here is derived from an EMBL/GenBank/DDBJ whole genome shotgun (WGS) entry which is preliminary data.</text>
</comment>
<dbReference type="InterPro" id="IPR056918">
    <property type="entry name" value="8xMP"/>
</dbReference>
<evidence type="ECO:0000313" key="2">
    <source>
        <dbReference type="EMBL" id="MBD1388214.1"/>
    </source>
</evidence>
<keyword evidence="1" id="KW-1133">Transmembrane helix</keyword>
<keyword evidence="1" id="KW-0472">Membrane</keyword>
<dbReference type="Pfam" id="PF24838">
    <property type="entry name" value="8xMP"/>
    <property type="match status" value="1"/>
</dbReference>
<gene>
    <name evidence="2" type="ORF">IC617_02115</name>
</gene>
<proteinExistence type="predicted"/>
<keyword evidence="3" id="KW-1185">Reference proteome</keyword>
<accession>A0A8J6UDN6</accession>
<feature type="transmembrane region" description="Helical" evidence="1">
    <location>
        <begin position="58"/>
        <end position="82"/>
    </location>
</feature>
<dbReference type="EMBL" id="JACXAF010000002">
    <property type="protein sequence ID" value="MBD1388214.1"/>
    <property type="molecule type" value="Genomic_DNA"/>
</dbReference>
<feature type="transmembrane region" description="Helical" evidence="1">
    <location>
        <begin position="127"/>
        <end position="152"/>
    </location>
</feature>
<sequence>MEKEDEFLLEYYRNIRERLTSQGDRMWARFNYFLTIQSALIGAFYIRPESLDESLRLYALGGLGLIWSVLWFLIAAQDLWFYEDRYEKLRAFESDHIETQIGFSHVRSWHATMPMWKKLMCFKIPKVGSTTFSAICPFLFIVVWIVSLSAFVCV</sequence>
<organism evidence="2 3">
    <name type="scientific">Neiella litorisoli</name>
    <dbReference type="NCBI Taxonomy" id="2771431"/>
    <lineage>
        <taxon>Bacteria</taxon>
        <taxon>Pseudomonadati</taxon>
        <taxon>Pseudomonadota</taxon>
        <taxon>Gammaproteobacteria</taxon>
        <taxon>Alteromonadales</taxon>
        <taxon>Echinimonadaceae</taxon>
        <taxon>Neiella</taxon>
    </lineage>
</organism>
<evidence type="ECO:0000256" key="1">
    <source>
        <dbReference type="SAM" id="Phobius"/>
    </source>
</evidence>
<dbReference type="AlphaFoldDB" id="A0A8J6UDN6"/>
<name>A0A8J6UDN6_9GAMM</name>
<feature type="transmembrane region" description="Helical" evidence="1">
    <location>
        <begin position="26"/>
        <end position="46"/>
    </location>
</feature>
<dbReference type="RefSeq" id="WP_191143341.1">
    <property type="nucleotide sequence ID" value="NZ_JACXAF010000002.1"/>
</dbReference>
<dbReference type="Proteomes" id="UP000638014">
    <property type="component" value="Unassembled WGS sequence"/>
</dbReference>
<reference evidence="2" key="1">
    <citation type="submission" date="2020-09" db="EMBL/GenBank/DDBJ databases">
        <title>A novel bacterium of genus Neiella, isolated from South China Sea.</title>
        <authorList>
            <person name="Huang H."/>
            <person name="Mo K."/>
            <person name="Hu Y."/>
        </authorList>
    </citation>
    <scope>NUCLEOTIDE SEQUENCE</scope>
    <source>
        <strain evidence="2">HB171785</strain>
    </source>
</reference>
<evidence type="ECO:0000313" key="3">
    <source>
        <dbReference type="Proteomes" id="UP000638014"/>
    </source>
</evidence>